<dbReference type="Pfam" id="PF19804">
    <property type="entry name" value="DUF6287"/>
    <property type="match status" value="1"/>
</dbReference>
<feature type="compositionally biased region" description="Polar residues" evidence="1">
    <location>
        <begin position="20"/>
        <end position="29"/>
    </location>
</feature>
<evidence type="ECO:0000313" key="5">
    <source>
        <dbReference type="Proteomes" id="UP000018522"/>
    </source>
</evidence>
<feature type="domain" description="DUF6287" evidence="3">
    <location>
        <begin position="101"/>
        <end position="119"/>
    </location>
</feature>
<sequence length="235" mass="25337">MKKKVLITAGILSTLLLAGCSNQNTSSGNHDSKKSSVVSTKKSSNQSSQSKKNAEEMDNAQSSSSSSANNSQSSSSIKQSNNKAEKETKNTAKSNNSNNKMNFDQIEQGNYSSLAGTWKSTKIVVRDGGEDKVNTENPITLSVTPDAIQMVGGDKVVVNKDGLSYNDDLHPLNFQKTQNSLTGSLDDAQINWSVSFYPAGSTDFVINGEKQAPSSKNLIVFWRSGMSTTMVFEKE</sequence>
<feature type="compositionally biased region" description="Low complexity" evidence="1">
    <location>
        <begin position="35"/>
        <end position="51"/>
    </location>
</feature>
<dbReference type="RefSeq" id="WP_023599126.1">
    <property type="nucleotide sequence ID" value="NC_022909.1"/>
</dbReference>
<feature type="region of interest" description="Disordered" evidence="1">
    <location>
        <begin position="20"/>
        <end position="103"/>
    </location>
</feature>
<feature type="chain" id="PRO_5039368561" description="DUF6287 domain-containing protein" evidence="2">
    <location>
        <begin position="19"/>
        <end position="235"/>
    </location>
</feature>
<evidence type="ECO:0000256" key="2">
    <source>
        <dbReference type="SAM" id="SignalP"/>
    </source>
</evidence>
<evidence type="ECO:0000313" key="4">
    <source>
        <dbReference type="EMBL" id="AHA96672.1"/>
    </source>
</evidence>
<dbReference type="PROSITE" id="PS51257">
    <property type="entry name" value="PROKAR_LIPOPROTEIN"/>
    <property type="match status" value="1"/>
</dbReference>
<feature type="compositionally biased region" description="Low complexity" evidence="1">
    <location>
        <begin position="59"/>
        <end position="82"/>
    </location>
</feature>
<name>A0A7D9N4H5_LACJH</name>
<evidence type="ECO:0000259" key="3">
    <source>
        <dbReference type="Pfam" id="PF19804"/>
    </source>
</evidence>
<evidence type="ECO:0000256" key="1">
    <source>
        <dbReference type="SAM" id="MobiDB-lite"/>
    </source>
</evidence>
<dbReference type="EMBL" id="CP006811">
    <property type="protein sequence ID" value="AHA96672.1"/>
    <property type="molecule type" value="Genomic_DNA"/>
</dbReference>
<dbReference type="InterPro" id="IPR046254">
    <property type="entry name" value="DUF6287"/>
</dbReference>
<dbReference type="KEGG" id="ljn:T285_00930"/>
<organism evidence="4 5">
    <name type="scientific">Lactobacillus johnsonii N6.2</name>
    <dbReference type="NCBI Taxonomy" id="1408186"/>
    <lineage>
        <taxon>Bacteria</taxon>
        <taxon>Bacillati</taxon>
        <taxon>Bacillota</taxon>
        <taxon>Bacilli</taxon>
        <taxon>Lactobacillales</taxon>
        <taxon>Lactobacillaceae</taxon>
        <taxon>Lactobacillus</taxon>
    </lineage>
</organism>
<feature type="signal peptide" evidence="2">
    <location>
        <begin position="1"/>
        <end position="18"/>
    </location>
</feature>
<dbReference type="AlphaFoldDB" id="A0A7D9N4H5"/>
<accession>A0A7D9N4H5</accession>
<proteinExistence type="predicted"/>
<dbReference type="Proteomes" id="UP000018522">
    <property type="component" value="Chromosome"/>
</dbReference>
<reference evidence="4 5" key="1">
    <citation type="journal article" date="2014" name="Genome Announc.">
        <title>Complete Genome Sequences of Lactobacillus johnsonii Strain N6.2 and Lactobacillus reuteri Strain TD1.</title>
        <authorList>
            <person name="Leonard M.T."/>
            <person name="Valladares R.B."/>
            <person name="Ardissone A."/>
            <person name="Gonzalez C.F."/>
            <person name="Lorca G.L."/>
            <person name="Triplett E.W."/>
        </authorList>
    </citation>
    <scope>NUCLEOTIDE SEQUENCE [LARGE SCALE GENOMIC DNA]</scope>
    <source>
        <strain evidence="4 5">N6.2</strain>
    </source>
</reference>
<feature type="compositionally biased region" description="Low complexity" evidence="1">
    <location>
        <begin position="91"/>
        <end position="102"/>
    </location>
</feature>
<keyword evidence="2" id="KW-0732">Signal</keyword>
<gene>
    <name evidence="4" type="ORF">T285_00930</name>
</gene>
<protein>
    <recommendedName>
        <fullName evidence="3">DUF6287 domain-containing protein</fullName>
    </recommendedName>
</protein>